<dbReference type="Proteomes" id="UP000215914">
    <property type="component" value="Chromosome 1"/>
</dbReference>
<dbReference type="AlphaFoldDB" id="A0A251VNK7"/>
<organism evidence="1 2">
    <name type="scientific">Helianthus annuus</name>
    <name type="common">Common sunflower</name>
    <dbReference type="NCBI Taxonomy" id="4232"/>
    <lineage>
        <taxon>Eukaryota</taxon>
        <taxon>Viridiplantae</taxon>
        <taxon>Streptophyta</taxon>
        <taxon>Embryophyta</taxon>
        <taxon>Tracheophyta</taxon>
        <taxon>Spermatophyta</taxon>
        <taxon>Magnoliopsida</taxon>
        <taxon>eudicotyledons</taxon>
        <taxon>Gunneridae</taxon>
        <taxon>Pentapetalae</taxon>
        <taxon>asterids</taxon>
        <taxon>campanulids</taxon>
        <taxon>Asterales</taxon>
        <taxon>Asteraceae</taxon>
        <taxon>Asteroideae</taxon>
        <taxon>Heliantheae alliance</taxon>
        <taxon>Heliantheae</taxon>
        <taxon>Helianthus</taxon>
    </lineage>
</organism>
<reference evidence="2" key="1">
    <citation type="journal article" date="2017" name="Nature">
        <title>The sunflower genome provides insights into oil metabolism, flowering and Asterid evolution.</title>
        <authorList>
            <person name="Badouin H."/>
            <person name="Gouzy J."/>
            <person name="Grassa C.J."/>
            <person name="Murat F."/>
            <person name="Staton S.E."/>
            <person name="Cottret L."/>
            <person name="Lelandais-Briere C."/>
            <person name="Owens G.L."/>
            <person name="Carrere S."/>
            <person name="Mayjonade B."/>
            <person name="Legrand L."/>
            <person name="Gill N."/>
            <person name="Kane N.C."/>
            <person name="Bowers J.E."/>
            <person name="Hubner S."/>
            <person name="Bellec A."/>
            <person name="Berard A."/>
            <person name="Berges H."/>
            <person name="Blanchet N."/>
            <person name="Boniface M.C."/>
            <person name="Brunel D."/>
            <person name="Catrice O."/>
            <person name="Chaidir N."/>
            <person name="Claudel C."/>
            <person name="Donnadieu C."/>
            <person name="Faraut T."/>
            <person name="Fievet G."/>
            <person name="Helmstetter N."/>
            <person name="King M."/>
            <person name="Knapp S.J."/>
            <person name="Lai Z."/>
            <person name="Le Paslier M.C."/>
            <person name="Lippi Y."/>
            <person name="Lorenzon L."/>
            <person name="Mandel J.R."/>
            <person name="Marage G."/>
            <person name="Marchand G."/>
            <person name="Marquand E."/>
            <person name="Bret-Mestries E."/>
            <person name="Morien E."/>
            <person name="Nambeesan S."/>
            <person name="Nguyen T."/>
            <person name="Pegot-Espagnet P."/>
            <person name="Pouilly N."/>
            <person name="Raftis F."/>
            <person name="Sallet E."/>
            <person name="Schiex T."/>
            <person name="Thomas J."/>
            <person name="Vandecasteele C."/>
            <person name="Vares D."/>
            <person name="Vear F."/>
            <person name="Vautrin S."/>
            <person name="Crespi M."/>
            <person name="Mangin B."/>
            <person name="Burke J.M."/>
            <person name="Salse J."/>
            <person name="Munos S."/>
            <person name="Vincourt P."/>
            <person name="Rieseberg L.H."/>
            <person name="Langlade N.B."/>
        </authorList>
    </citation>
    <scope>NUCLEOTIDE SEQUENCE [LARGE SCALE GENOMIC DNA]</scope>
    <source>
        <strain evidence="2">cv. SF193</strain>
    </source>
</reference>
<evidence type="ECO:0000313" key="1">
    <source>
        <dbReference type="EMBL" id="OTG37167.1"/>
    </source>
</evidence>
<keyword evidence="2" id="KW-1185">Reference proteome</keyword>
<accession>A0A251VNK7</accession>
<dbReference type="EMBL" id="CM007890">
    <property type="protein sequence ID" value="OTG37167.1"/>
    <property type="molecule type" value="Genomic_DNA"/>
</dbReference>
<protein>
    <submittedName>
        <fullName evidence="1">Uncharacterized protein</fullName>
    </submittedName>
</protein>
<gene>
    <name evidence="1" type="ORF">HannXRQ_Chr01g0015861</name>
</gene>
<dbReference type="InParanoid" id="A0A251VNK7"/>
<evidence type="ECO:0000313" key="2">
    <source>
        <dbReference type="Proteomes" id="UP000215914"/>
    </source>
</evidence>
<proteinExistence type="predicted"/>
<sequence>MIGPSLFHEPSIPCTVKIVDDSNAHDLNRMRNFTSLHSDLTLFSSFKYLH</sequence>
<name>A0A251VNK7_HELAN</name>